<organism evidence="8 9">
    <name type="scientific">Acinetobacter calcoaceticus</name>
    <dbReference type="NCBI Taxonomy" id="471"/>
    <lineage>
        <taxon>Bacteria</taxon>
        <taxon>Pseudomonadati</taxon>
        <taxon>Pseudomonadota</taxon>
        <taxon>Gammaproteobacteria</taxon>
        <taxon>Moraxellales</taxon>
        <taxon>Moraxellaceae</taxon>
        <taxon>Acinetobacter</taxon>
        <taxon>Acinetobacter calcoaceticus/baumannii complex</taxon>
    </lineage>
</organism>
<evidence type="ECO:0000313" key="8">
    <source>
        <dbReference type="EMBL" id="TCM62727.1"/>
    </source>
</evidence>
<keyword evidence="9" id="KW-1185">Reference proteome</keyword>
<dbReference type="GO" id="GO:0071555">
    <property type="term" value="P:cell wall organization"/>
    <property type="evidence" value="ECO:0007669"/>
    <property type="project" value="InterPro"/>
</dbReference>
<gene>
    <name evidence="8" type="ORF">EC844_12445</name>
</gene>
<dbReference type="PANTHER" id="PTHR30251:SF2">
    <property type="entry name" value="FIMBRIAL CHAPERONE YADV-RELATED"/>
    <property type="match status" value="1"/>
</dbReference>
<evidence type="ECO:0000256" key="3">
    <source>
        <dbReference type="ARBA" id="ARBA00022729"/>
    </source>
</evidence>
<evidence type="ECO:0000259" key="7">
    <source>
        <dbReference type="Pfam" id="PF02753"/>
    </source>
</evidence>
<dbReference type="GO" id="GO:0030288">
    <property type="term" value="C:outer membrane-bounded periplasmic space"/>
    <property type="evidence" value="ECO:0007669"/>
    <property type="project" value="InterPro"/>
</dbReference>
<dbReference type="InterPro" id="IPR013783">
    <property type="entry name" value="Ig-like_fold"/>
</dbReference>
<dbReference type="EMBL" id="SLVJ01000024">
    <property type="protein sequence ID" value="TCM62727.1"/>
    <property type="molecule type" value="Genomic_DNA"/>
</dbReference>
<dbReference type="InterPro" id="IPR016147">
    <property type="entry name" value="Pili_assmbl_chaperone_N"/>
</dbReference>
<evidence type="ECO:0000313" key="9">
    <source>
        <dbReference type="Proteomes" id="UP000294963"/>
    </source>
</evidence>
<dbReference type="SUPFAM" id="SSF49584">
    <property type="entry name" value="Periplasmic chaperone C-domain"/>
    <property type="match status" value="1"/>
</dbReference>
<dbReference type="PANTHER" id="PTHR30251">
    <property type="entry name" value="PILUS ASSEMBLY CHAPERONE"/>
    <property type="match status" value="1"/>
</dbReference>
<protein>
    <submittedName>
        <fullName evidence="8">P pilus assembly chaperone PapD</fullName>
    </submittedName>
</protein>
<comment type="subcellular location">
    <subcellularLocation>
        <location evidence="1">Periplasm</location>
    </subcellularLocation>
</comment>
<evidence type="ECO:0000256" key="1">
    <source>
        <dbReference type="ARBA" id="ARBA00004418"/>
    </source>
</evidence>
<keyword evidence="3" id="KW-0732">Signal</keyword>
<keyword evidence="4" id="KW-0574">Periplasm</keyword>
<dbReference type="PRINTS" id="PR00969">
    <property type="entry name" value="CHAPERONPILI"/>
</dbReference>
<sequence>MTFKDLMLVMIIYTTSMLLAHVHAEVVIHGTRVVYLSDARETTVHISNQGLDPALVQLWIDEGDSKSSPEQSNAPFFITPPISRIDADKSQSFRIIALPSVSALSQTQESIYWLNVLDIPAKPNKAQLETGTKNYLQLAIRSRIKIFYRPAALQNQAADAAKKLQWSQQGSQLYIKNPTAFYITLQSIYEQKNLHQGELYRDGFMLPPYSDKKIDLNISQRGALFYSSINDYGAAVENKIKLQ</sequence>
<dbReference type="SUPFAM" id="SSF49354">
    <property type="entry name" value="PapD-like"/>
    <property type="match status" value="1"/>
</dbReference>
<reference evidence="8 9" key="1">
    <citation type="submission" date="2019-03" db="EMBL/GenBank/DDBJ databases">
        <title>Genomic analyses of the natural microbiome of Caenorhabditis elegans.</title>
        <authorList>
            <person name="Samuel B."/>
        </authorList>
    </citation>
    <scope>NUCLEOTIDE SEQUENCE [LARGE SCALE GENOMIC DNA]</scope>
    <source>
        <strain evidence="8 9">JUb89</strain>
    </source>
</reference>
<comment type="caution">
    <text evidence="8">The sequence shown here is derived from an EMBL/GenBank/DDBJ whole genome shotgun (WGS) entry which is preliminary data.</text>
</comment>
<dbReference type="Pfam" id="PF00345">
    <property type="entry name" value="PapD_N"/>
    <property type="match status" value="1"/>
</dbReference>
<feature type="domain" description="Pili assembly chaperone C-terminal" evidence="7">
    <location>
        <begin position="175"/>
        <end position="236"/>
    </location>
</feature>
<dbReference type="Gene3D" id="2.60.40.10">
    <property type="entry name" value="Immunoglobulins"/>
    <property type="match status" value="2"/>
</dbReference>
<dbReference type="InterPro" id="IPR036316">
    <property type="entry name" value="Pili_assmbl_chap_C_dom_sf"/>
</dbReference>
<comment type="similarity">
    <text evidence="2">Belongs to the periplasmic pilus chaperone family.</text>
</comment>
<dbReference type="AlphaFoldDB" id="A0A4R1XFP5"/>
<evidence type="ECO:0000256" key="2">
    <source>
        <dbReference type="ARBA" id="ARBA00007399"/>
    </source>
</evidence>
<evidence type="ECO:0000259" key="6">
    <source>
        <dbReference type="Pfam" id="PF00345"/>
    </source>
</evidence>
<dbReference type="Proteomes" id="UP000294963">
    <property type="component" value="Unassembled WGS sequence"/>
</dbReference>
<dbReference type="InterPro" id="IPR016148">
    <property type="entry name" value="Pili_assmbl_chaperone_C"/>
</dbReference>
<keyword evidence="5" id="KW-0143">Chaperone</keyword>
<dbReference type="Pfam" id="PF02753">
    <property type="entry name" value="PapD_C"/>
    <property type="match status" value="1"/>
</dbReference>
<feature type="domain" description="Pili assembly chaperone N-terminal" evidence="6">
    <location>
        <begin position="26"/>
        <end position="153"/>
    </location>
</feature>
<name>A0A4R1XFP5_ACICA</name>
<dbReference type="OrthoDB" id="9131059at2"/>
<dbReference type="InterPro" id="IPR001829">
    <property type="entry name" value="Pili_assmbl_chaperone_bac"/>
</dbReference>
<dbReference type="InterPro" id="IPR050643">
    <property type="entry name" value="Periplasmic_pilus_chap"/>
</dbReference>
<evidence type="ECO:0000256" key="4">
    <source>
        <dbReference type="ARBA" id="ARBA00022764"/>
    </source>
</evidence>
<proteinExistence type="inferred from homology"/>
<accession>A0A4R1XFP5</accession>
<dbReference type="InterPro" id="IPR008962">
    <property type="entry name" value="PapD-like_sf"/>
</dbReference>
<evidence type="ECO:0000256" key="5">
    <source>
        <dbReference type="ARBA" id="ARBA00023186"/>
    </source>
</evidence>